<dbReference type="GO" id="GO:0003677">
    <property type="term" value="F:DNA binding"/>
    <property type="evidence" value="ECO:0007669"/>
    <property type="project" value="InterPro"/>
</dbReference>
<dbReference type="RefSeq" id="WP_217748391.1">
    <property type="nucleotide sequence ID" value="NZ_JAHOED010000132.1"/>
</dbReference>
<dbReference type="Proteomes" id="UP001196408">
    <property type="component" value="Unassembled WGS sequence"/>
</dbReference>
<keyword evidence="1" id="KW-1133">Transmembrane helix</keyword>
<dbReference type="Pfam" id="PF01797">
    <property type="entry name" value="Y1_Tnp"/>
    <property type="match status" value="1"/>
</dbReference>
<keyword evidence="1" id="KW-0812">Transmembrane</keyword>
<proteinExistence type="predicted"/>
<sequence length="69" mass="7860">MKPDHIHVFVDVPQTAAFCDVARVFKDISAIELFKAFPQLIQFYAGCGILWSIGYFVSTVIKIILRSRK</sequence>
<feature type="domain" description="Transposase IS200-like" evidence="2">
    <location>
        <begin position="2"/>
        <end position="60"/>
    </location>
</feature>
<organism evidence="3 4">
    <name type="scientific">Catenibacterium mitsuokai</name>
    <dbReference type="NCBI Taxonomy" id="100886"/>
    <lineage>
        <taxon>Bacteria</taxon>
        <taxon>Bacillati</taxon>
        <taxon>Bacillota</taxon>
        <taxon>Erysipelotrichia</taxon>
        <taxon>Erysipelotrichales</taxon>
        <taxon>Coprobacillaceae</taxon>
        <taxon>Catenibacterium</taxon>
    </lineage>
</organism>
<keyword evidence="1" id="KW-0472">Membrane</keyword>
<accession>A0AAW4N187</accession>
<dbReference type="InterPro" id="IPR002686">
    <property type="entry name" value="Transposase_17"/>
</dbReference>
<dbReference type="GO" id="GO:0004803">
    <property type="term" value="F:transposase activity"/>
    <property type="evidence" value="ECO:0007669"/>
    <property type="project" value="InterPro"/>
</dbReference>
<comment type="caution">
    <text evidence="3">The sequence shown here is derived from an EMBL/GenBank/DDBJ whole genome shotgun (WGS) entry which is preliminary data.</text>
</comment>
<evidence type="ECO:0000313" key="4">
    <source>
        <dbReference type="Proteomes" id="UP001196408"/>
    </source>
</evidence>
<evidence type="ECO:0000256" key="1">
    <source>
        <dbReference type="SAM" id="Phobius"/>
    </source>
</evidence>
<dbReference type="GO" id="GO:0006313">
    <property type="term" value="P:DNA transposition"/>
    <property type="evidence" value="ECO:0007669"/>
    <property type="project" value="InterPro"/>
</dbReference>
<evidence type="ECO:0000259" key="2">
    <source>
        <dbReference type="Pfam" id="PF01797"/>
    </source>
</evidence>
<feature type="transmembrane region" description="Helical" evidence="1">
    <location>
        <begin position="43"/>
        <end position="65"/>
    </location>
</feature>
<protein>
    <submittedName>
        <fullName evidence="3">Transposase</fullName>
    </submittedName>
</protein>
<dbReference type="AlphaFoldDB" id="A0AAW4N187"/>
<evidence type="ECO:0000313" key="3">
    <source>
        <dbReference type="EMBL" id="MBV3383769.1"/>
    </source>
</evidence>
<gene>
    <name evidence="3" type="ORF">KSV97_11240</name>
</gene>
<dbReference type="EMBL" id="JAHOEF010000135">
    <property type="protein sequence ID" value="MBV3383769.1"/>
    <property type="molecule type" value="Genomic_DNA"/>
</dbReference>
<reference evidence="3" key="1">
    <citation type="submission" date="2021-06" db="EMBL/GenBank/DDBJ databases">
        <title>Collection of gut derived symbiotic bacterial strains cultured from healthy donors.</title>
        <authorList>
            <person name="Lin H."/>
            <person name="Littmann E."/>
            <person name="Pamer E.G."/>
        </authorList>
    </citation>
    <scope>NUCLEOTIDE SEQUENCE</scope>
    <source>
        <strain evidence="3">MSK.21.82</strain>
    </source>
</reference>
<name>A0AAW4N187_9FIRM</name>